<sequence>MLAEKEEKLSAKAFLPALGDHYLIRELVEFGVTHNESLPEGLQDVADTLTPKFVGTCTILFTFCFIVSVVLINHGNGLIGIDWVRSKPIVACA</sequence>
<organism evidence="2 3">
    <name type="scientific">Teladorsagia circumcincta</name>
    <name type="common">Brown stomach worm</name>
    <name type="synonym">Ostertagia circumcincta</name>
    <dbReference type="NCBI Taxonomy" id="45464"/>
    <lineage>
        <taxon>Eukaryota</taxon>
        <taxon>Metazoa</taxon>
        <taxon>Ecdysozoa</taxon>
        <taxon>Nematoda</taxon>
        <taxon>Chromadorea</taxon>
        <taxon>Rhabditida</taxon>
        <taxon>Rhabditina</taxon>
        <taxon>Rhabditomorpha</taxon>
        <taxon>Strongyloidea</taxon>
        <taxon>Trichostrongylidae</taxon>
        <taxon>Teladorsagia</taxon>
    </lineage>
</organism>
<dbReference type="EMBL" id="KZ423706">
    <property type="protein sequence ID" value="PIO52910.1"/>
    <property type="molecule type" value="Genomic_DNA"/>
</dbReference>
<feature type="transmembrane region" description="Helical" evidence="1">
    <location>
        <begin position="53"/>
        <end position="72"/>
    </location>
</feature>
<protein>
    <submittedName>
        <fullName evidence="2">Uncharacterized protein</fullName>
    </submittedName>
</protein>
<proteinExistence type="predicted"/>
<evidence type="ECO:0000313" key="2">
    <source>
        <dbReference type="EMBL" id="PIO52910.1"/>
    </source>
</evidence>
<keyword evidence="1" id="KW-0472">Membrane</keyword>
<gene>
    <name evidence="2" type="ORF">TELCIR_25776</name>
</gene>
<feature type="non-terminal residue" evidence="2">
    <location>
        <position position="93"/>
    </location>
</feature>
<accession>A0A2G9T6A3</accession>
<dbReference type="AlphaFoldDB" id="A0A2G9T6A3"/>
<keyword evidence="1" id="KW-0812">Transmembrane</keyword>
<evidence type="ECO:0000256" key="1">
    <source>
        <dbReference type="SAM" id="Phobius"/>
    </source>
</evidence>
<dbReference type="Proteomes" id="UP000230423">
    <property type="component" value="Unassembled WGS sequence"/>
</dbReference>
<dbReference type="OrthoDB" id="5797364at2759"/>
<reference evidence="2 3" key="1">
    <citation type="submission" date="2015-09" db="EMBL/GenBank/DDBJ databases">
        <title>Draft genome of the parasitic nematode Teladorsagia circumcincta isolate WARC Sus (inbred).</title>
        <authorList>
            <person name="Mitreva M."/>
        </authorList>
    </citation>
    <scope>NUCLEOTIDE SEQUENCE [LARGE SCALE GENOMIC DNA]</scope>
    <source>
        <strain evidence="2 3">S</strain>
    </source>
</reference>
<evidence type="ECO:0000313" key="3">
    <source>
        <dbReference type="Proteomes" id="UP000230423"/>
    </source>
</evidence>
<keyword evidence="3" id="KW-1185">Reference proteome</keyword>
<keyword evidence="1" id="KW-1133">Transmembrane helix</keyword>
<name>A0A2G9T6A3_TELCI</name>